<name>A0AAU7PQS7_9FIRM</name>
<dbReference type="PROSITE" id="PS50966">
    <property type="entry name" value="ZF_SWIM"/>
    <property type="match status" value="1"/>
</dbReference>
<protein>
    <submittedName>
        <fullName evidence="3">SWIM zinc finger family protein</fullName>
    </submittedName>
</protein>
<evidence type="ECO:0000256" key="1">
    <source>
        <dbReference type="PROSITE-ProRule" id="PRU00325"/>
    </source>
</evidence>
<keyword evidence="1" id="KW-0862">Zinc</keyword>
<sequence length="560" mass="66324">MDWKQLFKPHILERGLDYYERGFVEDYDEGSDFVQATVQGSSAYDVYVDIIDGKILDMQCDCPYALDGDYCKHMAALLFCMENEKEARADNQKRTIKKDDGKIAPDSESNIKELVRNADEAVVRYFLAEILGNDDKLLSRFKSILCCEISTEDMKRYKNQINRIFNKYAGRRGFIDYYSVGSFISELVDFLDNDIEGMLANRQYKEAFELTTCMFVKAGNQDMDDSDGGTGMLADRCMEIWLEILEHSDMGIKKSMFRWFKEHLDGRVIDYMEEDIEQILFDNFREGEFLEDKLKFTEEKVCKYRKEKDSWTRGYHTGKWILRHIAVMNELRISQDRIEEYAIENLEFSAVRKYYVQDCMKKGRYDAAIQTLEEGKETDKNAAGLVADYSLQLKELYKRTGRAEDYENELWLLMLQYKAGDVAVYKELKTLYTEEEWPGKREKIFEKMPLHTAVDRLYEEDRLYDRLLKLVLDSSGLYKLMEYEKYLKKLYPEELLTKYETVVNSMAVRTSDRKHYRELVAILKRMQKYTGGKKRVDEIVYSWKSQYRNRPAMMDELKRI</sequence>
<feature type="domain" description="SWIM-type" evidence="2">
    <location>
        <begin position="44"/>
        <end position="82"/>
    </location>
</feature>
<keyword evidence="1" id="KW-0479">Metal-binding</keyword>
<dbReference type="RefSeq" id="WP_349947448.1">
    <property type="nucleotide sequence ID" value="NZ_CP157940.1"/>
</dbReference>
<dbReference type="Pfam" id="PF04434">
    <property type="entry name" value="SWIM"/>
    <property type="match status" value="1"/>
</dbReference>
<proteinExistence type="predicted"/>
<evidence type="ECO:0000259" key="2">
    <source>
        <dbReference type="PROSITE" id="PS50966"/>
    </source>
</evidence>
<organism evidence="3">
    <name type="scientific">Lacrimispora sp. BS-2</name>
    <dbReference type="NCBI Taxonomy" id="3151850"/>
    <lineage>
        <taxon>Bacteria</taxon>
        <taxon>Bacillati</taxon>
        <taxon>Bacillota</taxon>
        <taxon>Clostridia</taxon>
        <taxon>Lachnospirales</taxon>
        <taxon>Lachnospiraceae</taxon>
        <taxon>Lacrimispora</taxon>
    </lineage>
</organism>
<dbReference type="InterPro" id="IPR007527">
    <property type="entry name" value="Znf_SWIM"/>
</dbReference>
<keyword evidence="1" id="KW-0863">Zinc-finger</keyword>
<dbReference type="EMBL" id="CP157940">
    <property type="protein sequence ID" value="XBS54759.1"/>
    <property type="molecule type" value="Genomic_DNA"/>
</dbReference>
<accession>A0AAU7PQS7</accession>
<dbReference type="GO" id="GO:0008270">
    <property type="term" value="F:zinc ion binding"/>
    <property type="evidence" value="ECO:0007669"/>
    <property type="project" value="UniProtKB-KW"/>
</dbReference>
<gene>
    <name evidence="3" type="ORF">ABFV83_02910</name>
</gene>
<evidence type="ECO:0000313" key="3">
    <source>
        <dbReference type="EMBL" id="XBS54759.1"/>
    </source>
</evidence>
<dbReference type="AlphaFoldDB" id="A0AAU7PQS7"/>
<reference evidence="3" key="1">
    <citation type="submission" date="2024-06" db="EMBL/GenBank/DDBJ databases">
        <title>Lacrimispora cavernae sp. nov., a novel anaerobe isolated from bat guano pile inside a cave.</title>
        <authorList>
            <person name="Miller S.L."/>
            <person name="Lu N."/>
            <person name="King J."/>
            <person name="Sankaranarayanan K."/>
            <person name="Lawson P.A."/>
        </authorList>
    </citation>
    <scope>NUCLEOTIDE SEQUENCE</scope>
    <source>
        <strain evidence="3">BS-2</strain>
    </source>
</reference>